<organism evidence="2 3">
    <name type="scientific">Nocardioides bigeumensis</name>
    <dbReference type="NCBI Taxonomy" id="433657"/>
    <lineage>
        <taxon>Bacteria</taxon>
        <taxon>Bacillati</taxon>
        <taxon>Actinomycetota</taxon>
        <taxon>Actinomycetes</taxon>
        <taxon>Propionibacteriales</taxon>
        <taxon>Nocardioidaceae</taxon>
        <taxon>Nocardioides</taxon>
    </lineage>
</organism>
<gene>
    <name evidence="2" type="ORF">GCM10009843_06920</name>
</gene>
<dbReference type="EMBL" id="BAAAQQ010000002">
    <property type="protein sequence ID" value="GAA2116605.1"/>
    <property type="molecule type" value="Genomic_DNA"/>
</dbReference>
<evidence type="ECO:0000313" key="2">
    <source>
        <dbReference type="EMBL" id="GAA2116605.1"/>
    </source>
</evidence>
<reference evidence="2 3" key="1">
    <citation type="journal article" date="2019" name="Int. J. Syst. Evol. Microbiol.">
        <title>The Global Catalogue of Microorganisms (GCM) 10K type strain sequencing project: providing services to taxonomists for standard genome sequencing and annotation.</title>
        <authorList>
            <consortium name="The Broad Institute Genomics Platform"/>
            <consortium name="The Broad Institute Genome Sequencing Center for Infectious Disease"/>
            <person name="Wu L."/>
            <person name="Ma J."/>
        </authorList>
    </citation>
    <scope>NUCLEOTIDE SEQUENCE [LARGE SCALE GENOMIC DNA]</scope>
    <source>
        <strain evidence="2 3">JCM 16021</strain>
    </source>
</reference>
<feature type="transmembrane region" description="Helical" evidence="1">
    <location>
        <begin position="165"/>
        <end position="185"/>
    </location>
</feature>
<accession>A0ABN2XU75</accession>
<dbReference type="Proteomes" id="UP001500575">
    <property type="component" value="Unassembled WGS sequence"/>
</dbReference>
<comment type="caution">
    <text evidence="2">The sequence shown here is derived from an EMBL/GenBank/DDBJ whole genome shotgun (WGS) entry which is preliminary data.</text>
</comment>
<evidence type="ECO:0000256" key="1">
    <source>
        <dbReference type="SAM" id="Phobius"/>
    </source>
</evidence>
<keyword evidence="1" id="KW-0812">Transmembrane</keyword>
<proteinExistence type="predicted"/>
<name>A0ABN2XU75_9ACTN</name>
<dbReference type="RefSeq" id="WP_344302222.1">
    <property type="nucleotide sequence ID" value="NZ_BAAAQQ010000002.1"/>
</dbReference>
<keyword evidence="1" id="KW-0472">Membrane</keyword>
<keyword evidence="1" id="KW-1133">Transmembrane helix</keyword>
<feature type="transmembrane region" description="Helical" evidence="1">
    <location>
        <begin position="30"/>
        <end position="48"/>
    </location>
</feature>
<keyword evidence="3" id="KW-1185">Reference proteome</keyword>
<feature type="transmembrane region" description="Helical" evidence="1">
    <location>
        <begin position="7"/>
        <end position="24"/>
    </location>
</feature>
<protein>
    <submittedName>
        <fullName evidence="2">Uncharacterized protein</fullName>
    </submittedName>
</protein>
<sequence length="187" mass="18865">MTDSGQLLAALLAGAAALALIGWLTPLPRFAMTLAVAMLGAAWLVSALSDVLALSDRERVAVVAGAGLLALAGGGPLTTVVFDLVDRPGESVTTSLAGAAEVLRGGAWIGALERIAAYAAVLAGWPEGLAIVLALKGLGRYPELRAPEGATKDGRIGHPAATERFIIGTFTSVLWALACAGVVVLSI</sequence>
<feature type="transmembrane region" description="Helical" evidence="1">
    <location>
        <begin position="60"/>
        <end position="82"/>
    </location>
</feature>
<evidence type="ECO:0000313" key="3">
    <source>
        <dbReference type="Proteomes" id="UP001500575"/>
    </source>
</evidence>